<dbReference type="GeneID" id="104598069"/>
<evidence type="ECO:0000256" key="2">
    <source>
        <dbReference type="ARBA" id="ARBA00007104"/>
    </source>
</evidence>
<dbReference type="InterPro" id="IPR009038">
    <property type="entry name" value="GOLD_dom"/>
</dbReference>
<gene>
    <name evidence="9" type="primary">LOC104598069</name>
</gene>
<evidence type="ECO:0000256" key="6">
    <source>
        <dbReference type="ARBA" id="ARBA00023136"/>
    </source>
</evidence>
<evidence type="ECO:0000313" key="8">
    <source>
        <dbReference type="Proteomes" id="UP000189703"/>
    </source>
</evidence>
<dbReference type="OrthoDB" id="1929172at2759"/>
<dbReference type="SMART" id="SM01190">
    <property type="entry name" value="EMP24_GP25L"/>
    <property type="match status" value="1"/>
</dbReference>
<evidence type="ECO:0000256" key="5">
    <source>
        <dbReference type="ARBA" id="ARBA00022989"/>
    </source>
</evidence>
<dbReference type="GO" id="GO:0007030">
    <property type="term" value="P:Golgi organization"/>
    <property type="evidence" value="ECO:0000318"/>
    <property type="project" value="GO_Central"/>
</dbReference>
<dbReference type="GO" id="GO:0005783">
    <property type="term" value="C:endoplasmic reticulum"/>
    <property type="evidence" value="ECO:0000318"/>
    <property type="project" value="GO_Central"/>
</dbReference>
<name>A0A1U8A9N2_NELNU</name>
<protein>
    <submittedName>
        <fullName evidence="9">Transmembrane emp24 domain-containing protein p24delta9</fullName>
    </submittedName>
</protein>
<keyword evidence="5" id="KW-1133">Transmembrane helix</keyword>
<dbReference type="InterPro" id="IPR015720">
    <property type="entry name" value="Emp24-like"/>
</dbReference>
<comment type="similarity">
    <text evidence="2 7">Belongs to the EMP24/GP25L family.</text>
</comment>
<keyword evidence="3 7" id="KW-0812">Transmembrane</keyword>
<organism evidence="8 9">
    <name type="scientific">Nelumbo nucifera</name>
    <name type="common">Sacred lotus</name>
    <dbReference type="NCBI Taxonomy" id="4432"/>
    <lineage>
        <taxon>Eukaryota</taxon>
        <taxon>Viridiplantae</taxon>
        <taxon>Streptophyta</taxon>
        <taxon>Embryophyta</taxon>
        <taxon>Tracheophyta</taxon>
        <taxon>Spermatophyta</taxon>
        <taxon>Magnoliopsida</taxon>
        <taxon>Proteales</taxon>
        <taxon>Nelumbonaceae</taxon>
        <taxon>Nelumbo</taxon>
    </lineage>
</organism>
<dbReference type="STRING" id="4432.A0A1U8A9N2"/>
<dbReference type="GO" id="GO:0005794">
    <property type="term" value="C:Golgi apparatus"/>
    <property type="evidence" value="ECO:0000318"/>
    <property type="project" value="GO_Central"/>
</dbReference>
<dbReference type="GO" id="GO:0005793">
    <property type="term" value="C:endoplasmic reticulum-Golgi intermediate compartment"/>
    <property type="evidence" value="ECO:0000318"/>
    <property type="project" value="GO_Central"/>
</dbReference>
<dbReference type="RefSeq" id="XP_010258268.1">
    <property type="nucleotide sequence ID" value="XM_010259966.2"/>
</dbReference>
<evidence type="ECO:0000256" key="1">
    <source>
        <dbReference type="ARBA" id="ARBA00004479"/>
    </source>
</evidence>
<dbReference type="GO" id="GO:0006886">
    <property type="term" value="P:intracellular protein transport"/>
    <property type="evidence" value="ECO:0000318"/>
    <property type="project" value="GO_Central"/>
</dbReference>
<dbReference type="PANTHER" id="PTHR22811">
    <property type="entry name" value="TRANSMEMBRANE EMP24 DOMAIN-CONTAINING PROTEIN"/>
    <property type="match status" value="1"/>
</dbReference>
<evidence type="ECO:0000256" key="3">
    <source>
        <dbReference type="ARBA" id="ARBA00022692"/>
    </source>
</evidence>
<evidence type="ECO:0000256" key="7">
    <source>
        <dbReference type="RuleBase" id="RU003827"/>
    </source>
</evidence>
<dbReference type="PROSITE" id="PS50866">
    <property type="entry name" value="GOLD"/>
    <property type="match status" value="1"/>
</dbReference>
<dbReference type="GO" id="GO:0016020">
    <property type="term" value="C:membrane"/>
    <property type="evidence" value="ECO:0007669"/>
    <property type="project" value="UniProtKB-SubCell"/>
</dbReference>
<dbReference type="Proteomes" id="UP000189703">
    <property type="component" value="Unplaced"/>
</dbReference>
<dbReference type="Pfam" id="PF01105">
    <property type="entry name" value="EMP24_GP25L"/>
    <property type="match status" value="1"/>
</dbReference>
<keyword evidence="8" id="KW-1185">Reference proteome</keyword>
<dbReference type="GO" id="GO:0006888">
    <property type="term" value="P:endoplasmic reticulum to Golgi vesicle-mediated transport"/>
    <property type="evidence" value="ECO:0000318"/>
    <property type="project" value="GO_Central"/>
</dbReference>
<proteinExistence type="inferred from homology"/>
<dbReference type="AlphaFoldDB" id="A0A1U8A9N2"/>
<dbReference type="eggNOG" id="KOG1691">
    <property type="taxonomic scope" value="Eukaryota"/>
</dbReference>
<comment type="subcellular location">
    <subcellularLocation>
        <location evidence="1 7">Membrane</location>
        <topology evidence="1 7">Single-pass type I membrane protein</topology>
    </subcellularLocation>
</comment>
<reference evidence="9" key="1">
    <citation type="submission" date="2025-08" db="UniProtKB">
        <authorList>
            <consortium name="RefSeq"/>
        </authorList>
    </citation>
    <scope>IDENTIFICATION</scope>
</reference>
<dbReference type="FunCoup" id="A0A1U8A9N2">
    <property type="interactions" value="3997"/>
</dbReference>
<keyword evidence="6" id="KW-0472">Membrane</keyword>
<accession>A0A1U8A9N2</accession>
<dbReference type="GO" id="GO:0030134">
    <property type="term" value="C:COPII-coated ER to Golgi transport vesicle"/>
    <property type="evidence" value="ECO:0000318"/>
    <property type="project" value="GO_Central"/>
</dbReference>
<keyword evidence="4" id="KW-0732">Signal</keyword>
<sequence>MGRAGLFLLPILGFLFPAVQSLRFDLQSGHSKCIAEDIKSNTMSVGQYNIINPNEGHPLPDSHKVTVRVTSTYNNNYHFGENVESGQFAFTAAEAGDHMTCFWAPEHKPPITMTVDFEWKIGIAAKDWPDVANKEQLNVMEVELTKLEDTVESIHEEMFYLREREEEIQELNGKANSKMDWLTIFSLMVCLLVAGLQIWHLKSFFGRKKLL</sequence>
<dbReference type="OMA" id="ANSKMDW"/>
<evidence type="ECO:0000313" key="9">
    <source>
        <dbReference type="RefSeq" id="XP_010258268.1"/>
    </source>
</evidence>
<evidence type="ECO:0000256" key="4">
    <source>
        <dbReference type="ARBA" id="ARBA00022729"/>
    </source>
</evidence>
<dbReference type="KEGG" id="nnu:104598069"/>